<sequence length="242" mass="27265">MAGQGAKKRGNAKKAQRKQAAKKMAKKAAKSGLPPAAETLTIPDVTENDLLAFQLTHFGDDTKPEIWVVDPETAVNYEPDMEQEEDDELGYYEDGVKRTLTDGQIAMFRHSEIEQLTREGKLVREEDTAMGGAEEDSEITSSVSEASSIEEELADLAKAAPLAPPPLRSKERQLSKSSRSDTPVSTETKQKQRKQDIPYGERHKRKWEDYIDEEDPVHGSLTHRRVAREMDEQYEESVDLDY</sequence>
<proteinExistence type="predicted"/>
<comment type="caution">
    <text evidence="1">The sequence shown here is derived from an EMBL/GenBank/DDBJ whole genome shotgun (WGS) entry which is preliminary data.</text>
</comment>
<evidence type="ECO:0000313" key="1">
    <source>
        <dbReference type="EMBL" id="KAK3719118.1"/>
    </source>
</evidence>
<organism evidence="1 2">
    <name type="scientific">Vermiconidia calcicola</name>
    <dbReference type="NCBI Taxonomy" id="1690605"/>
    <lineage>
        <taxon>Eukaryota</taxon>
        <taxon>Fungi</taxon>
        <taxon>Dikarya</taxon>
        <taxon>Ascomycota</taxon>
        <taxon>Pezizomycotina</taxon>
        <taxon>Dothideomycetes</taxon>
        <taxon>Dothideomycetidae</taxon>
        <taxon>Mycosphaerellales</taxon>
        <taxon>Extremaceae</taxon>
        <taxon>Vermiconidia</taxon>
    </lineage>
</organism>
<reference evidence="1" key="1">
    <citation type="submission" date="2023-07" db="EMBL/GenBank/DDBJ databases">
        <title>Black Yeasts Isolated from many extreme environments.</title>
        <authorList>
            <person name="Coleine C."/>
            <person name="Stajich J.E."/>
            <person name="Selbmann L."/>
        </authorList>
    </citation>
    <scope>NUCLEOTIDE SEQUENCE</scope>
    <source>
        <strain evidence="1">CCFEE 5714</strain>
    </source>
</reference>
<name>A0ACC3NLY2_9PEZI</name>
<gene>
    <name evidence="1" type="ORF">LTR37_004682</name>
</gene>
<keyword evidence="2" id="KW-1185">Reference proteome</keyword>
<accession>A0ACC3NLY2</accession>
<protein>
    <submittedName>
        <fullName evidence="1">Uncharacterized protein</fullName>
    </submittedName>
</protein>
<evidence type="ECO:0000313" key="2">
    <source>
        <dbReference type="Proteomes" id="UP001281147"/>
    </source>
</evidence>
<dbReference type="EMBL" id="JAUTXU010000028">
    <property type="protein sequence ID" value="KAK3719118.1"/>
    <property type="molecule type" value="Genomic_DNA"/>
</dbReference>
<dbReference type="Proteomes" id="UP001281147">
    <property type="component" value="Unassembled WGS sequence"/>
</dbReference>